<evidence type="ECO:0008006" key="7">
    <source>
        <dbReference type="Google" id="ProtNLM"/>
    </source>
</evidence>
<feature type="region of interest" description="Disordered" evidence="2">
    <location>
        <begin position="1"/>
        <end position="56"/>
    </location>
</feature>
<dbReference type="InterPro" id="IPR052016">
    <property type="entry name" value="Bact_Sigma-Reg"/>
</dbReference>
<evidence type="ECO:0000313" key="6">
    <source>
        <dbReference type="Proteomes" id="UP000618795"/>
    </source>
</evidence>
<dbReference type="GO" id="GO:0016791">
    <property type="term" value="F:phosphatase activity"/>
    <property type="evidence" value="ECO:0007669"/>
    <property type="project" value="TreeGrafter"/>
</dbReference>
<dbReference type="SUPFAM" id="SSF81606">
    <property type="entry name" value="PP2C-like"/>
    <property type="match status" value="1"/>
</dbReference>
<dbReference type="PANTHER" id="PTHR43156:SF2">
    <property type="entry name" value="STAGE II SPORULATION PROTEIN E"/>
    <property type="match status" value="1"/>
</dbReference>
<dbReference type="InterPro" id="IPR029016">
    <property type="entry name" value="GAF-like_dom_sf"/>
</dbReference>
<dbReference type="Gene3D" id="3.60.40.10">
    <property type="entry name" value="PPM-type phosphatase domain"/>
    <property type="match status" value="1"/>
</dbReference>
<dbReference type="SMART" id="SM00331">
    <property type="entry name" value="PP2C_SIG"/>
    <property type="match status" value="1"/>
</dbReference>
<organism evidence="5 6">
    <name type="scientific">Streptomyces filipinensis</name>
    <dbReference type="NCBI Taxonomy" id="66887"/>
    <lineage>
        <taxon>Bacteria</taxon>
        <taxon>Bacillati</taxon>
        <taxon>Actinomycetota</taxon>
        <taxon>Actinomycetes</taxon>
        <taxon>Kitasatosporales</taxon>
        <taxon>Streptomycetaceae</taxon>
        <taxon>Streptomyces</taxon>
    </lineage>
</organism>
<dbReference type="AlphaFoldDB" id="A0A918IAH3"/>
<dbReference type="Gene3D" id="3.30.450.40">
    <property type="match status" value="1"/>
</dbReference>
<gene>
    <name evidence="5" type="ORF">GCM10010260_20540</name>
</gene>
<name>A0A918IAH3_9ACTN</name>
<feature type="compositionally biased region" description="Basic and acidic residues" evidence="2">
    <location>
        <begin position="14"/>
        <end position="27"/>
    </location>
</feature>
<dbReference type="Pfam" id="PF07228">
    <property type="entry name" value="SpoIIE"/>
    <property type="match status" value="1"/>
</dbReference>
<evidence type="ECO:0000256" key="1">
    <source>
        <dbReference type="ARBA" id="ARBA00022801"/>
    </source>
</evidence>
<feature type="domain" description="PPM-type phosphatase" evidence="4">
    <location>
        <begin position="236"/>
        <end position="448"/>
    </location>
</feature>
<reference evidence="5" key="2">
    <citation type="submission" date="2020-09" db="EMBL/GenBank/DDBJ databases">
        <authorList>
            <person name="Sun Q."/>
            <person name="Ohkuma M."/>
        </authorList>
    </citation>
    <scope>NUCLEOTIDE SEQUENCE</scope>
    <source>
        <strain evidence="5">JCM 4369</strain>
    </source>
</reference>
<feature type="compositionally biased region" description="Low complexity" evidence="2">
    <location>
        <begin position="30"/>
        <end position="56"/>
    </location>
</feature>
<dbReference type="SMART" id="SM00065">
    <property type="entry name" value="GAF"/>
    <property type="match status" value="1"/>
</dbReference>
<feature type="region of interest" description="Disordered" evidence="2">
    <location>
        <begin position="441"/>
        <end position="461"/>
    </location>
</feature>
<evidence type="ECO:0000313" key="5">
    <source>
        <dbReference type="EMBL" id="GGU87115.1"/>
    </source>
</evidence>
<sequence length="461" mass="47451">MLGVARWIQSRRRPPADGGHHREDGGGHEGTATPARAAAAAEPAESAGSAKAPQASEGVPAADAVAAGARLSVLRQALAGIGTTLDEATTCAELTRATAGLAGGTAAVMRLAGPTVSGYEAITGDADALPGAGWAAAVAREAAVPALGAQPEPWLEHAGGDRIALCTPLISGEDVYGVLVWARSGPPPLHQAEAELLSLLAERAASHIRHARDYASVNRTAGDLQRALLSEPGRPHPNLDIAIRYLPAGGGVLVGGDWCETVRLHFGRTLLVVGDVMGHGLEAAVDMNAYRSSLRYIASADLPPHRVLRQMDDIASREAELRPATCLLARVDPGRGQVTLASAGHLPPVLIASGGEASLLSVPVGPPLGTGLGGYESFTHPLHAGETLVLFTDGLVERRGEDIDRSLARLSAVRFPTGGGLEEVLDTILGRLDARHAEDDVAALAARPHSRQGPSADPVSP</sequence>
<dbReference type="EMBL" id="BMTD01000003">
    <property type="protein sequence ID" value="GGU87115.1"/>
    <property type="molecule type" value="Genomic_DNA"/>
</dbReference>
<accession>A0A918IAH3</accession>
<comment type="caution">
    <text evidence="5">The sequence shown here is derived from an EMBL/GenBank/DDBJ whole genome shotgun (WGS) entry which is preliminary data.</text>
</comment>
<dbReference type="PANTHER" id="PTHR43156">
    <property type="entry name" value="STAGE II SPORULATION PROTEIN E-RELATED"/>
    <property type="match status" value="1"/>
</dbReference>
<dbReference type="InterPro" id="IPR001932">
    <property type="entry name" value="PPM-type_phosphatase-like_dom"/>
</dbReference>
<dbReference type="Pfam" id="PF13492">
    <property type="entry name" value="GAF_3"/>
    <property type="match status" value="1"/>
</dbReference>
<proteinExistence type="predicted"/>
<dbReference type="InterPro" id="IPR003018">
    <property type="entry name" value="GAF"/>
</dbReference>
<dbReference type="InterPro" id="IPR036457">
    <property type="entry name" value="PPM-type-like_dom_sf"/>
</dbReference>
<dbReference type="SUPFAM" id="SSF55781">
    <property type="entry name" value="GAF domain-like"/>
    <property type="match status" value="1"/>
</dbReference>
<protein>
    <recommendedName>
        <fullName evidence="7">Phosphatase</fullName>
    </recommendedName>
</protein>
<evidence type="ECO:0000256" key="2">
    <source>
        <dbReference type="SAM" id="MobiDB-lite"/>
    </source>
</evidence>
<feature type="domain" description="GAF" evidence="3">
    <location>
        <begin position="76"/>
        <end position="218"/>
    </location>
</feature>
<dbReference type="Proteomes" id="UP000618795">
    <property type="component" value="Unassembled WGS sequence"/>
</dbReference>
<evidence type="ECO:0000259" key="4">
    <source>
        <dbReference type="SMART" id="SM00331"/>
    </source>
</evidence>
<evidence type="ECO:0000259" key="3">
    <source>
        <dbReference type="SMART" id="SM00065"/>
    </source>
</evidence>
<keyword evidence="6" id="KW-1185">Reference proteome</keyword>
<reference evidence="5" key="1">
    <citation type="journal article" date="2014" name="Int. J. Syst. Evol. Microbiol.">
        <title>Complete genome sequence of Corynebacterium casei LMG S-19264T (=DSM 44701T), isolated from a smear-ripened cheese.</title>
        <authorList>
            <consortium name="US DOE Joint Genome Institute (JGI-PGF)"/>
            <person name="Walter F."/>
            <person name="Albersmeier A."/>
            <person name="Kalinowski J."/>
            <person name="Ruckert C."/>
        </authorList>
    </citation>
    <scope>NUCLEOTIDE SEQUENCE</scope>
    <source>
        <strain evidence="5">JCM 4369</strain>
    </source>
</reference>
<keyword evidence="1" id="KW-0378">Hydrolase</keyword>